<protein>
    <submittedName>
        <fullName evidence="1">Uncharacterized protein</fullName>
    </submittedName>
</protein>
<reference evidence="1 2" key="1">
    <citation type="submission" date="2016-06" db="EMBL/GenBank/DDBJ databases">
        <title>Complete genome sequences of Bordetella bronchialis and Bordetella flabilis.</title>
        <authorList>
            <person name="LiPuma J.J."/>
            <person name="Spilker T."/>
        </authorList>
    </citation>
    <scope>NUCLEOTIDE SEQUENCE [LARGE SCALE GENOMIC DNA]</scope>
    <source>
        <strain evidence="1 2">AU3182</strain>
    </source>
</reference>
<dbReference type="EMBL" id="CP016170">
    <property type="protein sequence ID" value="ANN65619.1"/>
    <property type="molecule type" value="Genomic_DNA"/>
</dbReference>
<proteinExistence type="predicted"/>
<keyword evidence="2" id="KW-1185">Reference proteome</keyword>
<sequence length="59" mass="6020">MAPIMAIHMPRNAAAASSHVRPGIGGQAHIIALSPHIGMLRSLMSLAAGLLAAARLVLD</sequence>
<dbReference type="Proteomes" id="UP000091897">
    <property type="component" value="Chromosome"/>
</dbReference>
<evidence type="ECO:0000313" key="1">
    <source>
        <dbReference type="EMBL" id="ANN65619.1"/>
    </source>
</evidence>
<name>A0ABM6CNU3_9BORD</name>
<gene>
    <name evidence="1" type="ORF">BAU06_04295</name>
</gene>
<accession>A0ABM6CNU3</accession>
<organism evidence="1 2">
    <name type="scientific">Bordetella bronchialis</name>
    <dbReference type="NCBI Taxonomy" id="463025"/>
    <lineage>
        <taxon>Bacteria</taxon>
        <taxon>Pseudomonadati</taxon>
        <taxon>Pseudomonadota</taxon>
        <taxon>Betaproteobacteria</taxon>
        <taxon>Burkholderiales</taxon>
        <taxon>Alcaligenaceae</taxon>
        <taxon>Bordetella</taxon>
    </lineage>
</organism>
<evidence type="ECO:0000313" key="2">
    <source>
        <dbReference type="Proteomes" id="UP000091897"/>
    </source>
</evidence>